<dbReference type="EMBL" id="CP045201">
    <property type="protein sequence ID" value="QOL81076.1"/>
    <property type="molecule type" value="Genomic_DNA"/>
</dbReference>
<proteinExistence type="predicted"/>
<dbReference type="KEGG" id="pshq:F3W81_09790"/>
<evidence type="ECO:0000313" key="2">
    <source>
        <dbReference type="EMBL" id="QOL81076.1"/>
    </source>
</evidence>
<name>A0A7L9WNU0_9RHOB</name>
<feature type="region of interest" description="Disordered" evidence="1">
    <location>
        <begin position="47"/>
        <end position="67"/>
    </location>
</feature>
<feature type="region of interest" description="Disordered" evidence="1">
    <location>
        <begin position="82"/>
        <end position="107"/>
    </location>
</feature>
<keyword evidence="3" id="KW-1185">Reference proteome</keyword>
<feature type="region of interest" description="Disordered" evidence="1">
    <location>
        <begin position="146"/>
        <end position="180"/>
    </location>
</feature>
<evidence type="ECO:0000256" key="1">
    <source>
        <dbReference type="SAM" id="MobiDB-lite"/>
    </source>
</evidence>
<gene>
    <name evidence="2" type="ORF">F3W81_09790</name>
</gene>
<evidence type="ECO:0000313" key="3">
    <source>
        <dbReference type="Proteomes" id="UP000594118"/>
    </source>
</evidence>
<protein>
    <submittedName>
        <fullName evidence="2">Uncharacterized protein</fullName>
    </submittedName>
</protein>
<dbReference type="Proteomes" id="UP000594118">
    <property type="component" value="Chromosome"/>
</dbReference>
<dbReference type="AlphaFoldDB" id="A0A7L9WNU0"/>
<dbReference type="RefSeq" id="WP_193083393.1">
    <property type="nucleotide sequence ID" value="NZ_CP045201.1"/>
</dbReference>
<sequence>MAESSTILTVSYGAFSCTLEGLEDAVAAAKALTEHFRTLAAEDPQFGATPLRETPEHPAPAPQAEPDPAATLLLTDALPVAQPEAQTETSPPTSPVAPPVASTPPPRTDAAALLRRVDTPAQTERLLREIDSRFAIGEASQRRATLSHLRAAAKQREGADDAPPADTPYRTAPHQAVAPPRPDTLLLSEAQRIDAPGDTPAPFADYAARHDATRLPEVIEAAAAYLTLVIGGAQMSSAQLMALARSAGRDITREACITALGQLLYEGKLSRLPSGQFLATERIGFRPDKAARGEKTHRPTG</sequence>
<accession>A0A7L9WNU0</accession>
<feature type="compositionally biased region" description="Pro residues" evidence="1">
    <location>
        <begin position="92"/>
        <end position="107"/>
    </location>
</feature>
<reference evidence="2 3" key="1">
    <citation type="submission" date="2019-10" db="EMBL/GenBank/DDBJ databases">
        <title>Pseudopuniceibacterium sp. HQ09 islated from Antarctica.</title>
        <authorList>
            <person name="Liao L."/>
            <person name="Su S."/>
            <person name="Chen B."/>
            <person name="Yu Y."/>
        </authorList>
    </citation>
    <scope>NUCLEOTIDE SEQUENCE [LARGE SCALE GENOMIC DNA]</scope>
    <source>
        <strain evidence="2 3">HQ09</strain>
    </source>
</reference>
<organism evidence="2 3">
    <name type="scientific">Pseudooceanicola spongiae</name>
    <dbReference type="NCBI Taxonomy" id="2613965"/>
    <lineage>
        <taxon>Bacteria</taxon>
        <taxon>Pseudomonadati</taxon>
        <taxon>Pseudomonadota</taxon>
        <taxon>Alphaproteobacteria</taxon>
        <taxon>Rhodobacterales</taxon>
        <taxon>Paracoccaceae</taxon>
        <taxon>Pseudooceanicola</taxon>
    </lineage>
</organism>